<organism evidence="1 2">
    <name type="scientific">Brachionus plicatilis</name>
    <name type="common">Marine rotifer</name>
    <name type="synonym">Brachionus muelleri</name>
    <dbReference type="NCBI Taxonomy" id="10195"/>
    <lineage>
        <taxon>Eukaryota</taxon>
        <taxon>Metazoa</taxon>
        <taxon>Spiralia</taxon>
        <taxon>Gnathifera</taxon>
        <taxon>Rotifera</taxon>
        <taxon>Eurotatoria</taxon>
        <taxon>Monogononta</taxon>
        <taxon>Pseudotrocha</taxon>
        <taxon>Ploima</taxon>
        <taxon>Brachionidae</taxon>
        <taxon>Brachionus</taxon>
    </lineage>
</organism>
<accession>A0A3M7QM31</accession>
<evidence type="ECO:0000313" key="2">
    <source>
        <dbReference type="Proteomes" id="UP000276133"/>
    </source>
</evidence>
<dbReference type="EMBL" id="REGN01005714">
    <property type="protein sequence ID" value="RNA12333.1"/>
    <property type="molecule type" value="Genomic_DNA"/>
</dbReference>
<protein>
    <submittedName>
        <fullName evidence="1">Uncharacterized protein</fullName>
    </submittedName>
</protein>
<gene>
    <name evidence="1" type="ORF">BpHYR1_008322</name>
</gene>
<sequence>CWCPCKRTGNRPKFSKTMIVLTRQIRKKNSIVKFDKKIKNKIQSALVNPVKLIFLNFVEISEYPRYRRQNQNKNYKTEFSNKELLNGYYLNKKSKQIQNLSEKTYMVKSGTNINLTRDECKQYTSKLEL</sequence>
<evidence type="ECO:0000313" key="1">
    <source>
        <dbReference type="EMBL" id="RNA12333.1"/>
    </source>
</evidence>
<feature type="non-terminal residue" evidence="1">
    <location>
        <position position="1"/>
    </location>
</feature>
<comment type="caution">
    <text evidence="1">The sequence shown here is derived from an EMBL/GenBank/DDBJ whole genome shotgun (WGS) entry which is preliminary data.</text>
</comment>
<proteinExistence type="predicted"/>
<name>A0A3M7QM31_BRAPC</name>
<reference evidence="1 2" key="1">
    <citation type="journal article" date="2018" name="Sci. Rep.">
        <title>Genomic signatures of local adaptation to the degree of environmental predictability in rotifers.</title>
        <authorList>
            <person name="Franch-Gras L."/>
            <person name="Hahn C."/>
            <person name="Garcia-Roger E.M."/>
            <person name="Carmona M.J."/>
            <person name="Serra M."/>
            <person name="Gomez A."/>
        </authorList>
    </citation>
    <scope>NUCLEOTIDE SEQUENCE [LARGE SCALE GENOMIC DNA]</scope>
    <source>
        <strain evidence="1">HYR1</strain>
    </source>
</reference>
<dbReference type="AlphaFoldDB" id="A0A3M7QM31"/>
<dbReference type="Proteomes" id="UP000276133">
    <property type="component" value="Unassembled WGS sequence"/>
</dbReference>
<keyword evidence="2" id="KW-1185">Reference proteome</keyword>